<evidence type="ECO:0000259" key="9">
    <source>
        <dbReference type="PROSITE" id="PS50011"/>
    </source>
</evidence>
<dbReference type="PANTHER" id="PTHR14030:SF26">
    <property type="entry name" value="MITOTIC CHECKPOINT SERINE_THREONINE-PROTEIN KINASE BUB1"/>
    <property type="match status" value="1"/>
</dbReference>
<dbReference type="GO" id="GO:0005634">
    <property type="term" value="C:nucleus"/>
    <property type="evidence" value="ECO:0000318"/>
    <property type="project" value="GO_Central"/>
</dbReference>
<dbReference type="InterPro" id="IPR008271">
    <property type="entry name" value="Ser/Thr_kinase_AS"/>
</dbReference>
<feature type="domain" description="BUB1 N-terminal" evidence="10">
    <location>
        <begin position="10"/>
        <end position="174"/>
    </location>
</feature>
<organism evidence="11 12">
    <name type="scientific">Lepisosteus oculatus</name>
    <name type="common">Spotted gar</name>
    <dbReference type="NCBI Taxonomy" id="7918"/>
    <lineage>
        <taxon>Eukaryota</taxon>
        <taxon>Metazoa</taxon>
        <taxon>Chordata</taxon>
        <taxon>Craniata</taxon>
        <taxon>Vertebrata</taxon>
        <taxon>Euteleostomi</taxon>
        <taxon>Actinopterygii</taxon>
        <taxon>Neopterygii</taxon>
        <taxon>Holostei</taxon>
        <taxon>Semionotiformes</taxon>
        <taxon>Lepisosteidae</taxon>
        <taxon>Lepisosteus</taxon>
    </lineage>
</organism>
<dbReference type="FunFam" id="1.10.510.10:FF:000390">
    <property type="entry name" value="Mitotic checkpoint serine/threonine-protein kinase BUB1"/>
    <property type="match status" value="1"/>
</dbReference>
<dbReference type="SMART" id="SM00220">
    <property type="entry name" value="S_TKc"/>
    <property type="match status" value="1"/>
</dbReference>
<dbReference type="GO" id="GO:0007094">
    <property type="term" value="P:mitotic spindle assembly checkpoint signaling"/>
    <property type="evidence" value="ECO:0000318"/>
    <property type="project" value="GO_Central"/>
</dbReference>
<dbReference type="GeneTree" id="ENSGT00940000157865"/>
<dbReference type="SUPFAM" id="SSF56112">
    <property type="entry name" value="Protein kinase-like (PK-like)"/>
    <property type="match status" value="1"/>
</dbReference>
<dbReference type="GO" id="GO:0000776">
    <property type="term" value="C:kinetochore"/>
    <property type="evidence" value="ECO:0000318"/>
    <property type="project" value="GO_Central"/>
</dbReference>
<keyword evidence="12" id="KW-1185">Reference proteome</keyword>
<dbReference type="Gene3D" id="1.10.510.10">
    <property type="entry name" value="Transferase(Phosphotransferase) domain 1"/>
    <property type="match status" value="1"/>
</dbReference>
<name>W5NJ26_LEPOC</name>
<protein>
    <recommendedName>
        <fullName evidence="13">BUB1 mitotic checkpoint serine/threonine kinase</fullName>
    </recommendedName>
</protein>
<dbReference type="Gene3D" id="6.10.130.20">
    <property type="match status" value="1"/>
</dbReference>
<dbReference type="Pfam" id="PF08311">
    <property type="entry name" value="Mad3_BUB1_I"/>
    <property type="match status" value="1"/>
</dbReference>
<dbReference type="PROSITE" id="PS00108">
    <property type="entry name" value="PROTEIN_KINASE_ST"/>
    <property type="match status" value="1"/>
</dbReference>
<dbReference type="HOGENOM" id="CLU_296458_0_0_1"/>
<feature type="compositionally biased region" description="Polar residues" evidence="8">
    <location>
        <begin position="821"/>
        <end position="832"/>
    </location>
</feature>
<dbReference type="Ensembl" id="ENSLOCT00000020671.1">
    <property type="protein sequence ID" value="ENSLOCP00000020635.1"/>
    <property type="gene ID" value="ENSLOCG00000016701.1"/>
</dbReference>
<dbReference type="SMART" id="SM00777">
    <property type="entry name" value="Mad3_BUB1_I"/>
    <property type="match status" value="1"/>
</dbReference>
<reference evidence="11" key="2">
    <citation type="submission" date="2025-08" db="UniProtKB">
        <authorList>
            <consortium name="Ensembl"/>
        </authorList>
    </citation>
    <scope>IDENTIFICATION</scope>
</reference>
<keyword evidence="4" id="KW-0995">Kinetochore</keyword>
<evidence type="ECO:0000256" key="1">
    <source>
        <dbReference type="ARBA" id="ARBA00004629"/>
    </source>
</evidence>
<dbReference type="InterPro" id="IPR015661">
    <property type="entry name" value="Bub1/Mad3"/>
</dbReference>
<evidence type="ECO:0000313" key="12">
    <source>
        <dbReference type="Proteomes" id="UP000018468"/>
    </source>
</evidence>
<dbReference type="GO" id="GO:0005524">
    <property type="term" value="F:ATP binding"/>
    <property type="evidence" value="ECO:0007669"/>
    <property type="project" value="UniProtKB-UniRule"/>
</dbReference>
<evidence type="ECO:0000256" key="6">
    <source>
        <dbReference type="ARBA" id="ARBA00023328"/>
    </source>
</evidence>
<dbReference type="PANTHER" id="PTHR14030">
    <property type="entry name" value="MITOTIC CHECKPOINT SERINE/THREONINE-PROTEIN KINASE BUB1"/>
    <property type="match status" value="1"/>
</dbReference>
<dbReference type="InterPro" id="IPR013212">
    <property type="entry name" value="Mad3/Bub1_I"/>
</dbReference>
<dbReference type="eggNOG" id="KOG1166">
    <property type="taxonomic scope" value="Eukaryota"/>
</dbReference>
<dbReference type="InParanoid" id="W5NJ26"/>
<evidence type="ECO:0000259" key="10">
    <source>
        <dbReference type="PROSITE" id="PS51489"/>
    </source>
</evidence>
<evidence type="ECO:0000256" key="4">
    <source>
        <dbReference type="ARBA" id="ARBA00022838"/>
    </source>
</evidence>
<dbReference type="Pfam" id="PF00069">
    <property type="entry name" value="Pkinase"/>
    <property type="match status" value="1"/>
</dbReference>
<dbReference type="Gene3D" id="1.25.40.430">
    <property type="match status" value="1"/>
</dbReference>
<feature type="domain" description="Protein kinase" evidence="9">
    <location>
        <begin position="886"/>
        <end position="1181"/>
    </location>
</feature>
<keyword evidence="2" id="KW-0158">Chromosome</keyword>
<accession>W5NJ26</accession>
<dbReference type="OMA" id="NCEKGVG"/>
<dbReference type="AlphaFoldDB" id="W5NJ26"/>
<keyword evidence="6" id="KW-0137">Centromere</keyword>
<reference evidence="11" key="3">
    <citation type="submission" date="2025-09" db="UniProtKB">
        <authorList>
            <consortium name="Ensembl"/>
        </authorList>
    </citation>
    <scope>IDENTIFICATION</scope>
</reference>
<dbReference type="PROSITE" id="PS00107">
    <property type="entry name" value="PROTEIN_KINASE_ATP"/>
    <property type="match status" value="1"/>
</dbReference>
<evidence type="ECO:0000256" key="3">
    <source>
        <dbReference type="ARBA" id="ARBA00022741"/>
    </source>
</evidence>
<evidence type="ECO:0000256" key="5">
    <source>
        <dbReference type="ARBA" id="ARBA00022840"/>
    </source>
</evidence>
<dbReference type="InterPro" id="IPR017441">
    <property type="entry name" value="Protein_kinase_ATP_BS"/>
</dbReference>
<dbReference type="PROSITE" id="PS50011">
    <property type="entry name" value="PROTEIN_KINASE_DOM"/>
    <property type="match status" value="1"/>
</dbReference>
<feature type="binding site" evidence="7">
    <location>
        <position position="915"/>
    </location>
    <ligand>
        <name>ATP</name>
        <dbReference type="ChEBI" id="CHEBI:30616"/>
    </ligand>
</feature>
<sequence>MDIGASLQQFEASVRSYTGDDPLELWMRYISHLDDTAPSEERTISHVLNRLVENFFHDKRYHDDIRYVKSCIRCSRFYKDPLQLLHYLYDHGIGTKAAHLYTSWASELERQGQLKQADTLLQRAVEMKAEPAQLLQDYYGKFQARVLQRRTEAQGGPRPLQNLQLVNQMEQPRLPKGLAACSQSQAAFPVDKTEHIISKSENTALDQRNRGAGKSVQECAMYCKNDLVCGDSELSFEELRARRYFYKCKLQEEKRQLGNLHYLIFFDWDKGNKEKSLLTSLESNLAVSGIKPSDGITPLCLKLRAPLFGQCAPPSPETTAPPCPCPAAPSLPRELGTAFSAQTPWAPGTPPACRMRTVAVRVERTVSLGGNGTVPHVTPNTSLGLIQATPSRVQPSPTVHTKEALDVIMDMFQAPALSLTDDGLHDKTDESFEAFCRNTSDYRAQQVLPPNVAPAAAPFSVFQEDSDQENKCVAQKLDKTNSAAGLREHPGLKTVPSTQNGAAPVAESAMEDYTVWAARCNNTLAACPNTTRDFALSAQIASTPFHSRASLPWDTQDTQGNPLHTGLDASEENLYQLHKTRKLRYFRSRHQLVIEGSVYIYIARESGACVVLKDKWLRGGWAGGLLPALPHSHTSKTVCDDSTCIAAGNCLLLHASVLSENWPLCLTGKTSLQNVSKFFSTEAGMFSVVTILRSTVSDEAPINVHHVMLKYSTSNSYLMYTPSHPHDKLSSRDKVYILFCSPITEQSPSTEEDLPSQCAAGSRRRSVNASSGITAEGPEDRHSKLVSSLSEHKQLALQPAVPQEGENQLSHPPSGDPVSNPPKNNVNTKSSCTAHVVPDPWDETLIKRLLSDLPTPLHTSSNFFTWKRNTPSISPKMTVTVGDAPYQIDCVLGEGAFATVYQVSGLSKAKKLVFKVLKSTSPWEFYIDRQLNERLQPSVRHLYNSLCSAHIFQNGSILMGELYSCGTLLNAVNLYRNLSEKVMPQPLVIYLSICILHMVEQLHSIGMIHADIKPDNFMLGERFLENECFDPENLEHGLSLIDFGQSIDMTLFKEGTVFKAKCMTSGFQCVEMLMGRPWTYQTDYFGIAGTVYCMIFGTYMKVKNENGVWKPNTVFKRNPHSEMWTEFFHTLLNVPDCNSLPSLKSLRDKLTAVFLQNYSTKIRALRTRLIVLLLESKRSRK</sequence>
<dbReference type="Proteomes" id="UP000018468">
    <property type="component" value="Linkage group LG16"/>
</dbReference>
<comment type="subcellular location">
    <subcellularLocation>
        <location evidence="1">Chromosome</location>
        <location evidence="1">Centromere</location>
        <location evidence="1">Kinetochore</location>
    </subcellularLocation>
</comment>
<proteinExistence type="predicted"/>
<dbReference type="InterPro" id="IPR000719">
    <property type="entry name" value="Prot_kinase_dom"/>
</dbReference>
<keyword evidence="5 7" id="KW-0067">ATP-binding</keyword>
<dbReference type="PROSITE" id="PS51489">
    <property type="entry name" value="BUB1_N"/>
    <property type="match status" value="1"/>
</dbReference>
<feature type="region of interest" description="Disordered" evidence="8">
    <location>
        <begin position="746"/>
        <end position="832"/>
    </location>
</feature>
<evidence type="ECO:0000256" key="2">
    <source>
        <dbReference type="ARBA" id="ARBA00022454"/>
    </source>
</evidence>
<dbReference type="STRING" id="7918.ENSLOCP00000020635"/>
<evidence type="ECO:0000256" key="8">
    <source>
        <dbReference type="SAM" id="MobiDB-lite"/>
    </source>
</evidence>
<dbReference type="GO" id="GO:0004672">
    <property type="term" value="F:protein kinase activity"/>
    <property type="evidence" value="ECO:0000318"/>
    <property type="project" value="GO_Central"/>
</dbReference>
<evidence type="ECO:0000256" key="7">
    <source>
        <dbReference type="PROSITE-ProRule" id="PRU10141"/>
    </source>
</evidence>
<dbReference type="Bgee" id="ENSLOCG00000016701">
    <property type="expression patterns" value="Expressed in ovary and 11 other cell types or tissues"/>
</dbReference>
<reference evidence="12" key="1">
    <citation type="submission" date="2011-12" db="EMBL/GenBank/DDBJ databases">
        <title>The Draft Genome of Lepisosteus oculatus.</title>
        <authorList>
            <consortium name="The Broad Institute Genome Assembly &amp; Analysis Group"/>
            <consortium name="Computational R&amp;D Group"/>
            <consortium name="and Sequencing Platform"/>
            <person name="Di Palma F."/>
            <person name="Alfoldi J."/>
            <person name="Johnson J."/>
            <person name="Berlin A."/>
            <person name="Gnerre S."/>
            <person name="Jaffe D."/>
            <person name="MacCallum I."/>
            <person name="Young S."/>
            <person name="Walker B.J."/>
            <person name="Lander E.S."/>
            <person name="Lindblad-Toh K."/>
        </authorList>
    </citation>
    <scope>NUCLEOTIDE SEQUENCE [LARGE SCALE GENOMIC DNA]</scope>
</reference>
<dbReference type="GO" id="GO:0051754">
    <property type="term" value="P:meiotic sister chromatid cohesion, centromeric"/>
    <property type="evidence" value="ECO:0000318"/>
    <property type="project" value="GO_Central"/>
</dbReference>
<keyword evidence="3 7" id="KW-0547">Nucleotide-binding</keyword>
<evidence type="ECO:0000313" key="11">
    <source>
        <dbReference type="Ensembl" id="ENSLOCP00000020635.1"/>
    </source>
</evidence>
<evidence type="ECO:0008006" key="13">
    <source>
        <dbReference type="Google" id="ProtNLM"/>
    </source>
</evidence>
<dbReference type="EMBL" id="AHAT01001743">
    <property type="status" value="NOT_ANNOTATED_CDS"/>
    <property type="molecule type" value="Genomic_DNA"/>
</dbReference>
<dbReference type="FunCoup" id="W5NJ26">
    <property type="interactions" value="914"/>
</dbReference>
<dbReference type="InterPro" id="IPR011009">
    <property type="entry name" value="Kinase-like_dom_sf"/>
</dbReference>